<feature type="compositionally biased region" description="Polar residues" evidence="4">
    <location>
        <begin position="1325"/>
        <end position="1342"/>
    </location>
</feature>
<evidence type="ECO:0000256" key="3">
    <source>
        <dbReference type="ARBA" id="ARBA00023180"/>
    </source>
</evidence>
<dbReference type="SMART" id="SM00736">
    <property type="entry name" value="CADG"/>
    <property type="match status" value="1"/>
</dbReference>
<keyword evidence="2" id="KW-0677">Repeat</keyword>
<feature type="domain" description="Dystroglycan-type cadherin-like" evidence="5">
    <location>
        <begin position="1157"/>
        <end position="1261"/>
    </location>
</feature>
<proteinExistence type="predicted"/>
<evidence type="ECO:0000313" key="7">
    <source>
        <dbReference type="Proteomes" id="UP000009881"/>
    </source>
</evidence>
<dbReference type="GO" id="GO:0009653">
    <property type="term" value="P:anatomical structure morphogenesis"/>
    <property type="evidence" value="ECO:0007669"/>
    <property type="project" value="TreeGrafter"/>
</dbReference>
<dbReference type="Proteomes" id="UP000009881">
    <property type="component" value="Unassembled WGS sequence"/>
</dbReference>
<dbReference type="PANTHER" id="PTHR45739">
    <property type="entry name" value="MATRIX PROTEIN, PUTATIVE-RELATED"/>
    <property type="match status" value="1"/>
</dbReference>
<organism evidence="6 7">
    <name type="scientific">Caenispirillum salinarum AK4</name>
    <dbReference type="NCBI Taxonomy" id="1238182"/>
    <lineage>
        <taxon>Bacteria</taxon>
        <taxon>Pseudomonadati</taxon>
        <taxon>Pseudomonadota</taxon>
        <taxon>Alphaproteobacteria</taxon>
        <taxon>Rhodospirillales</taxon>
        <taxon>Novispirillaceae</taxon>
        <taxon>Caenispirillum</taxon>
    </lineage>
</organism>
<dbReference type="Pfam" id="PF05345">
    <property type="entry name" value="He_PIG"/>
    <property type="match status" value="1"/>
</dbReference>
<dbReference type="EMBL" id="ANHY01000015">
    <property type="protein sequence ID" value="EKV28542.1"/>
    <property type="molecule type" value="Genomic_DNA"/>
</dbReference>
<dbReference type="Pfam" id="PF16184">
    <property type="entry name" value="Cadherin_3"/>
    <property type="match status" value="1"/>
</dbReference>
<keyword evidence="7" id="KW-1185">Reference proteome</keyword>
<dbReference type="GO" id="GO:0005509">
    <property type="term" value="F:calcium ion binding"/>
    <property type="evidence" value="ECO:0007669"/>
    <property type="project" value="InterPro"/>
</dbReference>
<protein>
    <recommendedName>
        <fullName evidence="5">Dystroglycan-type cadherin-like domain-containing protein</fullName>
    </recommendedName>
</protein>
<dbReference type="PANTHER" id="PTHR45739:SF11">
    <property type="entry name" value="FRAS1-RELATED EXTRACELLULAR MATRIX PROTEIN 1-LIKE ISOFORM X1"/>
    <property type="match status" value="1"/>
</dbReference>
<feature type="compositionally biased region" description="Gly residues" evidence="4">
    <location>
        <begin position="1402"/>
        <end position="1418"/>
    </location>
</feature>
<feature type="compositionally biased region" description="Gly residues" evidence="4">
    <location>
        <begin position="1301"/>
        <end position="1312"/>
    </location>
</feature>
<dbReference type="PROSITE" id="PS51854">
    <property type="entry name" value="CSPG"/>
    <property type="match status" value="1"/>
</dbReference>
<keyword evidence="1" id="KW-0732">Signal</keyword>
<dbReference type="InterPro" id="IPR006644">
    <property type="entry name" value="Cadg"/>
</dbReference>
<evidence type="ECO:0000256" key="2">
    <source>
        <dbReference type="ARBA" id="ARBA00022737"/>
    </source>
</evidence>
<dbReference type="InterPro" id="IPR015919">
    <property type="entry name" value="Cadherin-like_sf"/>
</dbReference>
<gene>
    <name evidence="6" type="ORF">C882_0753</name>
</gene>
<comment type="caution">
    <text evidence="6">The sequence shown here is derived from an EMBL/GenBank/DDBJ whole genome shotgun (WGS) entry which is preliminary data.</text>
</comment>
<feature type="region of interest" description="Disordered" evidence="4">
    <location>
        <begin position="1402"/>
        <end position="1466"/>
    </location>
</feature>
<evidence type="ECO:0000256" key="4">
    <source>
        <dbReference type="SAM" id="MobiDB-lite"/>
    </source>
</evidence>
<sequence length="1500" mass="144202">MVGGIGAGPQPVVAGAGLTDVTLLDTLTLTDVDAADFNGGTLTITKTAGAVEGNWGAGGAVFTGGQGLVIGTVDNTHTGQGGANLVISLGAGATPTAVRDFLRSLQYDGQTTQETRNFSLSIVDGDGTPNGGSDTGTATFSIAVQPNPPVITGLDGGSRSHTESDSGSTLLAGGAVGLSDADTADFAGGTVTVTITSNGAAGDVLGVVDGNNITVAGTEISYNGNKIADVTQAGSNAQALVITFAAGGHADATAAAALLGQIGYRTASDAPATAARTITVAMNDGNGATSATQTVTMAVTATDDQPVIGGVSAGQGVLDTATIQPFSATTITEADGETVTVTVTLDDAAKGSFTTLNGFTDAGGGAYTFTGTASAAQTAIQGMVFTPTPNRVAPGLTETTTFTISVEDADGSTDPVTDATTTVVSTSVNTAPTIDNVHAGLDSIIAGAGAQALNLSIPFGGAPTISDVDSANFDGGVLTITQTGGTSNGNWGVDGTTVTAGGDAAVAGGQTIHVGGVAIGTVHATNTGQGVATLEITLNTDATPARVQTLLRNLTYAAPSGLGARTFTLAVNDGDGGDADTTANFFINVMPNPPVLSGLDGGAVTFTEGGTAVRLDADGNATVTDADSANFNGGTVTVSITSGGTAAEDVLKVLDNATDGVSVAGGNVSVGGTLVGTVVGGTGGVPLTLTMNADATPARVQLVLRNIAYENTNGDNPSNASRTVSVQVTDGSGGTSTASTVTVGVTPVNDAPTITAAAIGGANTEHQGTLVFGADWVDGIADVDAGGSFPNATITARVDTGGGNPYLTGDQLGITSANNLAYDQNTGVLTYFGTKIADVGWDAATGTMTVQFVNDAGVTGGHIAHVMNHITFWTTNDDPTQKGTTPNRTIAVTVGDGGNTGTGGPQTASISGTITITDANDTGTLTVNNSGAPVFQNSAVTVAPNLTLTDVDDTQVTAATISIVARPDGAAETLTLTGTFGTISAGNIAGSGTGTITISGTHSLADIQAAMRAVQYADASGTPTAGDRTVRFTVEERGSAGATADATVAVNAVPVIAVNAGVPVDEGATVTLTTAMLSASDANHGAAALTFTVSQAPAHGALLLNGAALTAGGTFTQADLAAGNVTYRHDGSENPADGFSVTVSDGLATTAATTVSVAVTPVNDAPSADPSVLTPVEGESGTALSYAIPSALFTDAEGGPLTITASGLPEGLSLSADGTRISGVPSGAPGTFSVVLTATDAAGATVTATLTVTIQGAPQAPAGGNPVGAPPTTTPPGPPGPPPGLTAPGLGDSGTPVAAGLNGGGFGTGQNGAGTRSPVTGGLGSQSPIDNSGSPVRTGLGTNSFGTGSFNAAGAYGASGGGLGGGFGGGTGGGFGAGAGGGPGGGAGGGLGGGAGAGAGGFEGAGGAPGGNGFGGDPAGALPGEQPGGQPGENADNLPQGEGAPGEQPADVPAGDQAAVPGAPSFTSRLAALHQQFDAEAEELARSVAELENRASKKVA</sequence>
<dbReference type="eggNOG" id="COG5625">
    <property type="taxonomic scope" value="Bacteria"/>
</dbReference>
<feature type="region of interest" description="Disordered" evidence="4">
    <location>
        <begin position="1257"/>
        <end position="1342"/>
    </location>
</feature>
<dbReference type="InterPro" id="IPR013783">
    <property type="entry name" value="Ig-like_fold"/>
</dbReference>
<dbReference type="PATRIC" id="fig|1238182.3.peg.2967"/>
<reference evidence="6 7" key="1">
    <citation type="journal article" date="2013" name="Genome Announc.">
        <title>Draft Genome Sequence of an Alphaproteobacterium, Caenispirillum salinarum AK4(T), Isolated from a Solar Saltern.</title>
        <authorList>
            <person name="Khatri I."/>
            <person name="Singh A."/>
            <person name="Korpole S."/>
            <person name="Pinnaka A.K."/>
            <person name="Subramanian S."/>
        </authorList>
    </citation>
    <scope>NUCLEOTIDE SEQUENCE [LARGE SCALE GENOMIC DNA]</scope>
    <source>
        <strain evidence="6 7">AK4</strain>
    </source>
</reference>
<evidence type="ECO:0000313" key="6">
    <source>
        <dbReference type="EMBL" id="EKV28542.1"/>
    </source>
</evidence>
<dbReference type="InterPro" id="IPR051561">
    <property type="entry name" value="FRAS1_ECM"/>
</dbReference>
<evidence type="ECO:0000259" key="5">
    <source>
        <dbReference type="SMART" id="SM00736"/>
    </source>
</evidence>
<dbReference type="InterPro" id="IPR039005">
    <property type="entry name" value="CSPG_rpt"/>
</dbReference>
<dbReference type="Gene3D" id="2.60.40.10">
    <property type="entry name" value="Immunoglobulins"/>
    <property type="match status" value="1"/>
</dbReference>
<dbReference type="STRING" id="1238182.C882_0753"/>
<feature type="compositionally biased region" description="Pro residues" evidence="4">
    <location>
        <begin position="1268"/>
        <end position="1285"/>
    </location>
</feature>
<dbReference type="SUPFAM" id="SSF49313">
    <property type="entry name" value="Cadherin-like"/>
    <property type="match status" value="1"/>
</dbReference>
<dbReference type="GO" id="GO:0016020">
    <property type="term" value="C:membrane"/>
    <property type="evidence" value="ECO:0007669"/>
    <property type="project" value="InterPro"/>
</dbReference>
<keyword evidence="3" id="KW-0325">Glycoprotein</keyword>
<evidence type="ECO:0000256" key="1">
    <source>
        <dbReference type="ARBA" id="ARBA00022729"/>
    </source>
</evidence>
<name>K9GTN2_9PROT</name>
<accession>K9GTN2</accession>